<dbReference type="InParanoid" id="G9N8T3"/>
<dbReference type="VEuPathDB" id="FungiDB:TRIVIDRAFT_65865"/>
<evidence type="ECO:0000313" key="3">
    <source>
        <dbReference type="Proteomes" id="UP000007115"/>
    </source>
</evidence>
<sequence>MKDDKLGHNNPEDIASSSSSTGDESQKVSADSKGKQKAGLGLAASQLGASTKLVVNALTTLRELPTLTSELKSSSGSSSLGSLSSIADEYSSYKSPQNALLDQSQRPTQECQDDLFDTFTNSSTDALANDGYRVDVYGSSFADQEASDGLAVLELLSQPGYESLETALYPENDIHMSGEDEVWNGAVAGTLTDQEDQLDFTPDFITRPELSQQAAPYLGTANIEETSSTWLGYWRDVFTAYNARVWGNSHPTTTSEMPEQDFEREHDSTEPATINRALDRLKLIFYHLKG</sequence>
<protein>
    <submittedName>
        <fullName evidence="2">Uncharacterized protein</fullName>
    </submittedName>
</protein>
<evidence type="ECO:0000313" key="2">
    <source>
        <dbReference type="EMBL" id="EHK16355.1"/>
    </source>
</evidence>
<comment type="caution">
    <text evidence="2">The sequence shown here is derived from an EMBL/GenBank/DDBJ whole genome shotgun (WGS) entry which is preliminary data.</text>
</comment>
<feature type="region of interest" description="Disordered" evidence="1">
    <location>
        <begin position="251"/>
        <end position="270"/>
    </location>
</feature>
<gene>
    <name evidence="2" type="ORF">TRIVIDRAFT_65865</name>
</gene>
<dbReference type="RefSeq" id="XP_013950566.1">
    <property type="nucleotide sequence ID" value="XM_014095091.1"/>
</dbReference>
<dbReference type="Proteomes" id="UP000007115">
    <property type="component" value="Unassembled WGS sequence"/>
</dbReference>
<reference evidence="2 3" key="1">
    <citation type="journal article" date="2011" name="Genome Biol.">
        <title>Comparative genome sequence analysis underscores mycoparasitism as the ancestral life style of Trichoderma.</title>
        <authorList>
            <person name="Kubicek C.P."/>
            <person name="Herrera-Estrella A."/>
            <person name="Seidl-Seiboth V."/>
            <person name="Martinez D.A."/>
            <person name="Druzhinina I.S."/>
            <person name="Thon M."/>
            <person name="Zeilinger S."/>
            <person name="Casas-Flores S."/>
            <person name="Horwitz B.A."/>
            <person name="Mukherjee P.K."/>
            <person name="Mukherjee M."/>
            <person name="Kredics L."/>
            <person name="Alcaraz L.D."/>
            <person name="Aerts A."/>
            <person name="Antal Z."/>
            <person name="Atanasova L."/>
            <person name="Cervantes-Badillo M.G."/>
            <person name="Challacombe J."/>
            <person name="Chertkov O."/>
            <person name="McCluskey K."/>
            <person name="Coulpier F."/>
            <person name="Deshpande N."/>
            <person name="von Doehren H."/>
            <person name="Ebbole D.J."/>
            <person name="Esquivel-Naranjo E.U."/>
            <person name="Fekete E."/>
            <person name="Flipphi M."/>
            <person name="Glaser F."/>
            <person name="Gomez-Rodriguez E.Y."/>
            <person name="Gruber S."/>
            <person name="Han C."/>
            <person name="Henrissat B."/>
            <person name="Hermosa R."/>
            <person name="Hernandez-Onate M."/>
            <person name="Karaffa L."/>
            <person name="Kosti I."/>
            <person name="Le Crom S."/>
            <person name="Lindquist E."/>
            <person name="Lucas S."/>
            <person name="Luebeck M."/>
            <person name="Luebeck P.S."/>
            <person name="Margeot A."/>
            <person name="Metz B."/>
            <person name="Misra M."/>
            <person name="Nevalainen H."/>
            <person name="Omann M."/>
            <person name="Packer N."/>
            <person name="Perrone G."/>
            <person name="Uresti-Rivera E.E."/>
            <person name="Salamov A."/>
            <person name="Schmoll M."/>
            <person name="Seiboth B."/>
            <person name="Shapiro H."/>
            <person name="Sukno S."/>
            <person name="Tamayo-Ramos J.A."/>
            <person name="Tisch D."/>
            <person name="Wiest A."/>
            <person name="Wilkinson H.H."/>
            <person name="Zhang M."/>
            <person name="Coutinho P.M."/>
            <person name="Kenerley C.M."/>
            <person name="Monte E."/>
            <person name="Baker S.E."/>
            <person name="Grigoriev I.V."/>
        </authorList>
    </citation>
    <scope>NUCLEOTIDE SEQUENCE [LARGE SCALE GENOMIC DNA]</scope>
    <source>
        <strain evidence="3">Gv29-8 / FGSC 10586</strain>
    </source>
</reference>
<accession>G9N8T3</accession>
<dbReference type="GeneID" id="25796764"/>
<feature type="compositionally biased region" description="Basic and acidic residues" evidence="1">
    <location>
        <begin position="1"/>
        <end position="11"/>
    </location>
</feature>
<evidence type="ECO:0000256" key="1">
    <source>
        <dbReference type="SAM" id="MobiDB-lite"/>
    </source>
</evidence>
<dbReference type="AlphaFoldDB" id="G9N8T3"/>
<proteinExistence type="predicted"/>
<dbReference type="HOGENOM" id="CLU_959969_0_0_1"/>
<organism evidence="2 3">
    <name type="scientific">Hypocrea virens (strain Gv29-8 / FGSC 10586)</name>
    <name type="common">Gliocladium virens</name>
    <name type="synonym">Trichoderma virens</name>
    <dbReference type="NCBI Taxonomy" id="413071"/>
    <lineage>
        <taxon>Eukaryota</taxon>
        <taxon>Fungi</taxon>
        <taxon>Dikarya</taxon>
        <taxon>Ascomycota</taxon>
        <taxon>Pezizomycotina</taxon>
        <taxon>Sordariomycetes</taxon>
        <taxon>Hypocreomycetidae</taxon>
        <taxon>Hypocreales</taxon>
        <taxon>Hypocreaceae</taxon>
        <taxon>Trichoderma</taxon>
    </lineage>
</organism>
<feature type="region of interest" description="Disordered" evidence="1">
    <location>
        <begin position="1"/>
        <end position="40"/>
    </location>
</feature>
<keyword evidence="3" id="KW-1185">Reference proteome</keyword>
<dbReference type="eggNOG" id="ENOG502RKXW">
    <property type="taxonomic scope" value="Eukaryota"/>
</dbReference>
<feature type="compositionally biased region" description="Basic and acidic residues" evidence="1">
    <location>
        <begin position="24"/>
        <end position="34"/>
    </location>
</feature>
<dbReference type="STRING" id="413071.G9N8T3"/>
<dbReference type="OrthoDB" id="5337545at2759"/>
<dbReference type="OMA" id="SSWLQQW"/>
<dbReference type="EMBL" id="ABDF02000090">
    <property type="protein sequence ID" value="EHK16355.1"/>
    <property type="molecule type" value="Genomic_DNA"/>
</dbReference>
<name>G9N8T3_HYPVG</name>